<dbReference type="SUPFAM" id="SSF56300">
    <property type="entry name" value="Metallo-dependent phosphatases"/>
    <property type="match status" value="1"/>
</dbReference>
<dbReference type="RefSeq" id="YP_009846488.1">
    <property type="nucleotide sequence ID" value="NC_048770.1"/>
</dbReference>
<dbReference type="Proteomes" id="UP000323400">
    <property type="component" value="Segment"/>
</dbReference>
<organism evidence="1 2">
    <name type="scientific">Aeromonas phage 2L372X</name>
    <dbReference type="NCBI Taxonomy" id="2588515"/>
    <lineage>
        <taxon>Viruses</taxon>
        <taxon>Duplodnaviria</taxon>
        <taxon>Heunggongvirae</taxon>
        <taxon>Uroviricota</taxon>
        <taxon>Caudoviricetes</taxon>
        <taxon>Plateaulakevirus</taxon>
        <taxon>Plateaulakevirus pv2L372X</taxon>
    </lineage>
</organism>
<dbReference type="EMBL" id="MK813938">
    <property type="protein sequence ID" value="QEG08403.1"/>
    <property type="molecule type" value="Genomic_DNA"/>
</dbReference>
<keyword evidence="2" id="KW-1185">Reference proteome</keyword>
<dbReference type="Gene3D" id="3.60.21.10">
    <property type="match status" value="1"/>
</dbReference>
<protein>
    <submittedName>
        <fullName evidence="1">Uncharacterized protein</fullName>
    </submittedName>
</protein>
<evidence type="ECO:0000313" key="1">
    <source>
        <dbReference type="EMBL" id="QEG08403.1"/>
    </source>
</evidence>
<accession>A0A5B9NC22</accession>
<sequence>MIKFGQKLKSTDNRKYFVTSDLHFYHKRIMDFCPETRPWNSLDEMHESLIEHWNSKVSQDDIVFHLGDFSFGNKEQTLYILSKLNGNIVHIYGNHAKVLRDQIKVTGYDYLEIKYDKTHIVMNHYPQYVWNRSHYGSIMLFGHCHNSFQGQGRMIDVGWDAQGKILTLDEAVKLCNNKDIVVLDHHEGENCEI</sequence>
<dbReference type="InterPro" id="IPR029052">
    <property type="entry name" value="Metallo-depent_PP-like"/>
</dbReference>
<dbReference type="GeneID" id="55616856"/>
<proteinExistence type="predicted"/>
<gene>
    <name evidence="1" type="primary">2L372X_150</name>
</gene>
<evidence type="ECO:0000313" key="2">
    <source>
        <dbReference type="Proteomes" id="UP000323400"/>
    </source>
</evidence>
<dbReference type="KEGG" id="vg:55616856"/>
<reference evidence="1 2" key="1">
    <citation type="submission" date="2019-04" db="EMBL/GenBank/DDBJ databases">
        <title>Nine Novel Phages from a Plateau Lake in Southwest China Provide Insights into Aeromonas Phage Diversity.</title>
        <authorList>
            <person name="Xiao W."/>
            <person name="Bai M."/>
            <person name="Wang Y."/>
            <person name="Cui X."/>
        </authorList>
    </citation>
    <scope>NUCLEOTIDE SEQUENCE [LARGE SCALE GENOMIC DNA]</scope>
</reference>
<name>A0A5B9NC22_9CAUD</name>